<dbReference type="SUPFAM" id="SSF53067">
    <property type="entry name" value="Actin-like ATPase domain"/>
    <property type="match status" value="2"/>
</dbReference>
<dbReference type="AlphaFoldDB" id="A0A4P9W3G4"/>
<name>A0A4P9W3G4_9FUNG</name>
<proteinExistence type="predicted"/>
<dbReference type="Proteomes" id="UP000269721">
    <property type="component" value="Unassembled WGS sequence"/>
</dbReference>
<dbReference type="InterPro" id="IPR043129">
    <property type="entry name" value="ATPase_NBD"/>
</dbReference>
<dbReference type="PANTHER" id="PTHR14187:SF5">
    <property type="entry name" value="HEAT SHOCK 70 KDA PROTEIN 12A"/>
    <property type="match status" value="1"/>
</dbReference>
<protein>
    <recommendedName>
        <fullName evidence="4">Heat shock protein 70 family</fullName>
    </recommendedName>
</protein>
<feature type="region of interest" description="Disordered" evidence="1">
    <location>
        <begin position="224"/>
        <end position="243"/>
    </location>
</feature>
<reference evidence="3" key="1">
    <citation type="journal article" date="2018" name="Nat. Microbiol.">
        <title>Leveraging single-cell genomics to expand the fungal tree of life.</title>
        <authorList>
            <person name="Ahrendt S.R."/>
            <person name="Quandt C.A."/>
            <person name="Ciobanu D."/>
            <person name="Clum A."/>
            <person name="Salamov A."/>
            <person name="Andreopoulos B."/>
            <person name="Cheng J.F."/>
            <person name="Woyke T."/>
            <person name="Pelin A."/>
            <person name="Henrissat B."/>
            <person name="Reynolds N.K."/>
            <person name="Benny G.L."/>
            <person name="Smith M.E."/>
            <person name="James T.Y."/>
            <person name="Grigoriev I.V."/>
        </authorList>
    </citation>
    <scope>NUCLEOTIDE SEQUENCE [LARGE SCALE GENOMIC DNA]</scope>
</reference>
<gene>
    <name evidence="2" type="ORF">BDK51DRAFT_28183</name>
</gene>
<evidence type="ECO:0000256" key="1">
    <source>
        <dbReference type="SAM" id="MobiDB-lite"/>
    </source>
</evidence>
<sequence>MRPETCSFVVGMDPGTTFSGVTIAQVASDRPPIVHKAWEDAPVMFKFPTNVAPFQMIFKWPATQLSLRTLNEKNLFIIRKFKLLMQLGAATFGDRVRDEAVYWCITIPAGVLGCRSSISASSTPAIWSDVAKRDMSIAASIAGIIPEDDLASSHMKLILEPEAAALHIMEDLPADFKLKDGDIYMIVDAGGGTVDIVVHRIRIINGERKVEELTRGSGNLYGATKPDELFEEKTGSERSKKAPNKVLKTNEAYREWLFPVFKDITPPHGG</sequence>
<dbReference type="EMBL" id="KZ998739">
    <property type="protein sequence ID" value="RKO85793.1"/>
    <property type="molecule type" value="Genomic_DNA"/>
</dbReference>
<evidence type="ECO:0000313" key="3">
    <source>
        <dbReference type="Proteomes" id="UP000269721"/>
    </source>
</evidence>
<evidence type="ECO:0000313" key="2">
    <source>
        <dbReference type="EMBL" id="RKO85793.1"/>
    </source>
</evidence>
<dbReference type="PANTHER" id="PTHR14187">
    <property type="entry name" value="ALPHA KINASE/ELONGATION FACTOR 2 KINASE"/>
    <property type="match status" value="1"/>
</dbReference>
<evidence type="ECO:0008006" key="4">
    <source>
        <dbReference type="Google" id="ProtNLM"/>
    </source>
</evidence>
<dbReference type="OrthoDB" id="2963168at2759"/>
<feature type="compositionally biased region" description="Basic and acidic residues" evidence="1">
    <location>
        <begin position="225"/>
        <end position="240"/>
    </location>
</feature>
<accession>A0A4P9W3G4</accession>
<dbReference type="Gene3D" id="3.30.420.40">
    <property type="match status" value="1"/>
</dbReference>
<keyword evidence="3" id="KW-1185">Reference proteome</keyword>
<organism evidence="2 3">
    <name type="scientific">Blyttiomyces helicus</name>
    <dbReference type="NCBI Taxonomy" id="388810"/>
    <lineage>
        <taxon>Eukaryota</taxon>
        <taxon>Fungi</taxon>
        <taxon>Fungi incertae sedis</taxon>
        <taxon>Chytridiomycota</taxon>
        <taxon>Chytridiomycota incertae sedis</taxon>
        <taxon>Chytridiomycetes</taxon>
        <taxon>Chytridiomycetes incertae sedis</taxon>
        <taxon>Blyttiomyces</taxon>
    </lineage>
</organism>